<proteinExistence type="predicted"/>
<gene>
    <name evidence="1" type="ORF">GCM10023340_18800</name>
</gene>
<keyword evidence="2" id="KW-1185">Reference proteome</keyword>
<dbReference type="EMBL" id="BAABKG010000002">
    <property type="protein sequence ID" value="GAA5147021.1"/>
    <property type="molecule type" value="Genomic_DNA"/>
</dbReference>
<accession>A0ABP9PPQ3</accession>
<name>A0ABP9PPQ3_9ACTN</name>
<dbReference type="Proteomes" id="UP001500221">
    <property type="component" value="Unassembled WGS sequence"/>
</dbReference>
<sequence length="357" mass="38178">MRIVIHAGLHKSGTSTVQQAWGRAYAAGAAGAGDVWYPEGGPGHHLLTWPLLGAFSQRRAPDLLLAALERRPPADGLHRVVREAGDRGVGTLVVSSEDLDRLVADDVPGLADVVAGHEVLVVLTATRPVHRWASAWQELVKHGLAQLPRDAARHVTDLAALDPGRLAEVARLLPGDRTIVRLVRPSPPEPGLAADLARLAGLPPAVAPELAARNTSLGPDVEVLRRVNAAGLGLGPKHGGRKALDAARDGGLAYRDDPALAEGYRPPDALWDAAATERDWLADPPEGVEVVDPHDQLAGWLDRRPPEWYELAGRQAPVVPDLDARIAATDTAEQLWRARQEIASLRARLRRARTSGA</sequence>
<reference evidence="2" key="1">
    <citation type="journal article" date="2019" name="Int. J. Syst. Evol. Microbiol.">
        <title>The Global Catalogue of Microorganisms (GCM) 10K type strain sequencing project: providing services to taxonomists for standard genome sequencing and annotation.</title>
        <authorList>
            <consortium name="The Broad Institute Genomics Platform"/>
            <consortium name="The Broad Institute Genome Sequencing Center for Infectious Disease"/>
            <person name="Wu L."/>
            <person name="Ma J."/>
        </authorList>
    </citation>
    <scope>NUCLEOTIDE SEQUENCE [LARGE SCALE GENOMIC DNA]</scope>
    <source>
        <strain evidence="2">JCM 18459</strain>
    </source>
</reference>
<protein>
    <recommendedName>
        <fullName evidence="3">Sulfotransferase family protein</fullName>
    </recommendedName>
</protein>
<evidence type="ECO:0000313" key="1">
    <source>
        <dbReference type="EMBL" id="GAA5147021.1"/>
    </source>
</evidence>
<evidence type="ECO:0000313" key="2">
    <source>
        <dbReference type="Proteomes" id="UP001500221"/>
    </source>
</evidence>
<evidence type="ECO:0008006" key="3">
    <source>
        <dbReference type="Google" id="ProtNLM"/>
    </source>
</evidence>
<dbReference type="RefSeq" id="WP_345457420.1">
    <property type="nucleotide sequence ID" value="NZ_BAABKG010000002.1"/>
</dbReference>
<comment type="caution">
    <text evidence="1">The sequence shown here is derived from an EMBL/GenBank/DDBJ whole genome shotgun (WGS) entry which is preliminary data.</text>
</comment>
<organism evidence="1 2">
    <name type="scientific">Nocardioides marinquilinus</name>
    <dbReference type="NCBI Taxonomy" id="1210400"/>
    <lineage>
        <taxon>Bacteria</taxon>
        <taxon>Bacillati</taxon>
        <taxon>Actinomycetota</taxon>
        <taxon>Actinomycetes</taxon>
        <taxon>Propionibacteriales</taxon>
        <taxon>Nocardioidaceae</taxon>
        <taxon>Nocardioides</taxon>
    </lineage>
</organism>